<keyword evidence="3" id="KW-1185">Reference proteome</keyword>
<proteinExistence type="predicted"/>
<protein>
    <recommendedName>
        <fullName evidence="1">F-box domain-containing protein</fullName>
    </recommendedName>
</protein>
<dbReference type="PROSITE" id="PS50181">
    <property type="entry name" value="FBOX"/>
    <property type="match status" value="1"/>
</dbReference>
<gene>
    <name evidence="2" type="ORF">BD410DRAFT_789980</name>
</gene>
<evidence type="ECO:0000313" key="2">
    <source>
        <dbReference type="EMBL" id="TDL21225.1"/>
    </source>
</evidence>
<dbReference type="InterPro" id="IPR036047">
    <property type="entry name" value="F-box-like_dom_sf"/>
</dbReference>
<feature type="domain" description="F-box" evidence="1">
    <location>
        <begin position="11"/>
        <end position="57"/>
    </location>
</feature>
<sequence>MSDIQSRAAQKVLLCDLPHELLVKVLLNLDGLSLLRVRQTGVRLCKLIKEEMVLQYSLELSIAGMEDGPENAPFTTEERMARLKEYASSWERLRFHDPETCKVRHPNLWGVTGGLLYYGEIDVQKRTTTLVFRKLPSRTRCIEGWIRTHEVPVRALLFTADLSQDLFVFAYKRPSSASYSVTLRIAFNHISTGRSHMDANRPFIDHAIPFEANETTIFDVGICANFVTISCKHLVQDDAQHLENGGYRYPETFIFVYDWHTGALTFRIQGHIQDFAFLSHKHVLLIATPQTTPCACMLVVVNLNNQPTPDRCYVAKTLLLPKFLPGSRIPDVLAHSLSRFAPVGGFAASDRVPFRTTPESRLVTITFRSTHGNPLIFCVPLSTISPFMNSESREVSELSECMDHGIPWEDWGEKGSSIITMAGIPDVCFTWGNRCAFLSARIRARYIMVCDFNPLALKRRMGTTEVQLRGGPSQRFPLLVLDPNTESKGETFVDDVTTSLPYWMGNAGRLHAQEVIILEDHLVFVTDRSWDDGGGGGGGDDDNDNDCYWFEIYQ</sequence>
<accession>A0A4Y7Q1C9</accession>
<dbReference type="AlphaFoldDB" id="A0A4Y7Q1C9"/>
<feature type="non-terminal residue" evidence="2">
    <location>
        <position position="554"/>
    </location>
</feature>
<dbReference type="Proteomes" id="UP000294933">
    <property type="component" value="Unassembled WGS sequence"/>
</dbReference>
<dbReference type="VEuPathDB" id="FungiDB:BD410DRAFT_789980"/>
<evidence type="ECO:0000313" key="3">
    <source>
        <dbReference type="Proteomes" id="UP000294933"/>
    </source>
</evidence>
<dbReference type="EMBL" id="ML170182">
    <property type="protein sequence ID" value="TDL21225.1"/>
    <property type="molecule type" value="Genomic_DNA"/>
</dbReference>
<dbReference type="InterPro" id="IPR001810">
    <property type="entry name" value="F-box_dom"/>
</dbReference>
<organism evidence="2 3">
    <name type="scientific">Rickenella mellea</name>
    <dbReference type="NCBI Taxonomy" id="50990"/>
    <lineage>
        <taxon>Eukaryota</taxon>
        <taxon>Fungi</taxon>
        <taxon>Dikarya</taxon>
        <taxon>Basidiomycota</taxon>
        <taxon>Agaricomycotina</taxon>
        <taxon>Agaricomycetes</taxon>
        <taxon>Hymenochaetales</taxon>
        <taxon>Rickenellaceae</taxon>
        <taxon>Rickenella</taxon>
    </lineage>
</organism>
<dbReference type="OrthoDB" id="2751409at2759"/>
<dbReference type="SUPFAM" id="SSF81383">
    <property type="entry name" value="F-box domain"/>
    <property type="match status" value="1"/>
</dbReference>
<name>A0A4Y7Q1C9_9AGAM</name>
<reference evidence="2 3" key="1">
    <citation type="submission" date="2018-06" db="EMBL/GenBank/DDBJ databases">
        <title>A transcriptomic atlas of mushroom development highlights an independent origin of complex multicellularity.</title>
        <authorList>
            <consortium name="DOE Joint Genome Institute"/>
            <person name="Krizsan K."/>
            <person name="Almasi E."/>
            <person name="Merenyi Z."/>
            <person name="Sahu N."/>
            <person name="Viragh M."/>
            <person name="Koszo T."/>
            <person name="Mondo S."/>
            <person name="Kiss B."/>
            <person name="Balint B."/>
            <person name="Kues U."/>
            <person name="Barry K."/>
            <person name="Hegedus J.C."/>
            <person name="Henrissat B."/>
            <person name="Johnson J."/>
            <person name="Lipzen A."/>
            <person name="Ohm R."/>
            <person name="Nagy I."/>
            <person name="Pangilinan J."/>
            <person name="Yan J."/>
            <person name="Xiong Y."/>
            <person name="Grigoriev I.V."/>
            <person name="Hibbett D.S."/>
            <person name="Nagy L.G."/>
        </authorList>
    </citation>
    <scope>NUCLEOTIDE SEQUENCE [LARGE SCALE GENOMIC DNA]</scope>
    <source>
        <strain evidence="2 3">SZMC22713</strain>
    </source>
</reference>
<dbReference type="STRING" id="50990.A0A4Y7Q1C9"/>
<evidence type="ECO:0000259" key="1">
    <source>
        <dbReference type="PROSITE" id="PS50181"/>
    </source>
</evidence>